<name>A0A0A9DAG9_ARUDO</name>
<dbReference type="AlphaFoldDB" id="A0A0A9DAG9"/>
<reference evidence="1" key="1">
    <citation type="submission" date="2014-09" db="EMBL/GenBank/DDBJ databases">
        <authorList>
            <person name="Magalhaes I.L.F."/>
            <person name="Oliveira U."/>
            <person name="Santos F.R."/>
            <person name="Vidigal T.H.D.A."/>
            <person name="Brescovit A.D."/>
            <person name="Santos A.J."/>
        </authorList>
    </citation>
    <scope>NUCLEOTIDE SEQUENCE</scope>
    <source>
        <tissue evidence="1">Shoot tissue taken approximately 20 cm above the soil surface</tissue>
    </source>
</reference>
<reference evidence="1" key="2">
    <citation type="journal article" date="2015" name="Data Brief">
        <title>Shoot transcriptome of the giant reed, Arundo donax.</title>
        <authorList>
            <person name="Barrero R.A."/>
            <person name="Guerrero F.D."/>
            <person name="Moolhuijzen P."/>
            <person name="Goolsby J.A."/>
            <person name="Tidwell J."/>
            <person name="Bellgard S.E."/>
            <person name="Bellgard M.I."/>
        </authorList>
    </citation>
    <scope>NUCLEOTIDE SEQUENCE</scope>
    <source>
        <tissue evidence="1">Shoot tissue taken approximately 20 cm above the soil surface</tissue>
    </source>
</reference>
<protein>
    <submittedName>
        <fullName evidence="1">Uncharacterized protein</fullName>
    </submittedName>
</protein>
<evidence type="ECO:0000313" key="1">
    <source>
        <dbReference type="EMBL" id="JAD80752.1"/>
    </source>
</evidence>
<dbReference type="EMBL" id="GBRH01217143">
    <property type="protein sequence ID" value="JAD80752.1"/>
    <property type="molecule type" value="Transcribed_RNA"/>
</dbReference>
<organism evidence="1">
    <name type="scientific">Arundo donax</name>
    <name type="common">Giant reed</name>
    <name type="synonym">Donax arundinaceus</name>
    <dbReference type="NCBI Taxonomy" id="35708"/>
    <lineage>
        <taxon>Eukaryota</taxon>
        <taxon>Viridiplantae</taxon>
        <taxon>Streptophyta</taxon>
        <taxon>Embryophyta</taxon>
        <taxon>Tracheophyta</taxon>
        <taxon>Spermatophyta</taxon>
        <taxon>Magnoliopsida</taxon>
        <taxon>Liliopsida</taxon>
        <taxon>Poales</taxon>
        <taxon>Poaceae</taxon>
        <taxon>PACMAD clade</taxon>
        <taxon>Arundinoideae</taxon>
        <taxon>Arundineae</taxon>
        <taxon>Arundo</taxon>
    </lineage>
</organism>
<sequence>MVTGPPCSRPCVHGHWPTGHLRPPAAGALVSLADGDVATADLLAVHALDCVVHRLLVIELHEPVATRPPCLPVHHDLAADRAVGGEGVLEGALAGGIGEVAHMAAVLRPGAVLPVRVPPWRRHLPFL</sequence>
<proteinExistence type="predicted"/>
<accession>A0A0A9DAG9</accession>